<protein>
    <submittedName>
        <fullName evidence="1">Uncharacterized protein</fullName>
    </submittedName>
</protein>
<gene>
    <name evidence="1" type="ORF">KT99_04304</name>
</gene>
<evidence type="ECO:0000313" key="2">
    <source>
        <dbReference type="Proteomes" id="UP000005839"/>
    </source>
</evidence>
<proteinExistence type="predicted"/>
<dbReference type="STRING" id="314608.KT99_04304"/>
<dbReference type="EMBL" id="ABIC01000007">
    <property type="protein sequence ID" value="EDQ01794.1"/>
    <property type="molecule type" value="Genomic_DNA"/>
</dbReference>
<reference evidence="1 2" key="1">
    <citation type="submission" date="2007-10" db="EMBL/GenBank/DDBJ databases">
        <authorList>
            <person name="Yayanos A."/>
            <person name="Ferriera S."/>
            <person name="Johnson J."/>
            <person name="Kravitz S."/>
            <person name="Halpern A."/>
            <person name="Remington K."/>
            <person name="Beeson K."/>
            <person name="Tran B."/>
            <person name="Rogers Y.-H."/>
            <person name="Friedman R."/>
            <person name="Venter J.C."/>
        </authorList>
    </citation>
    <scope>NUCLEOTIDE SEQUENCE [LARGE SCALE GENOMIC DNA]</scope>
    <source>
        <strain evidence="1 2">KT99</strain>
    </source>
</reference>
<dbReference type="AlphaFoldDB" id="A9D2D2"/>
<comment type="caution">
    <text evidence="1">The sequence shown here is derived from an EMBL/GenBank/DDBJ whole genome shotgun (WGS) entry which is preliminary data.</text>
</comment>
<organism evidence="1 2">
    <name type="scientific">Shewanella benthica KT99</name>
    <dbReference type="NCBI Taxonomy" id="314608"/>
    <lineage>
        <taxon>Bacteria</taxon>
        <taxon>Pseudomonadati</taxon>
        <taxon>Pseudomonadota</taxon>
        <taxon>Gammaproteobacteria</taxon>
        <taxon>Alteromonadales</taxon>
        <taxon>Shewanellaceae</taxon>
        <taxon>Shewanella</taxon>
    </lineage>
</organism>
<dbReference type="Proteomes" id="UP000005839">
    <property type="component" value="Unassembled WGS sequence"/>
</dbReference>
<accession>A9D2D2</accession>
<sequence length="26" mass="2752">MITSADSAIYVTSMMTGSQAVKSKLM</sequence>
<name>A9D2D2_9GAMM</name>
<keyword evidence="2" id="KW-1185">Reference proteome</keyword>
<evidence type="ECO:0000313" key="1">
    <source>
        <dbReference type="EMBL" id="EDQ01794.1"/>
    </source>
</evidence>